<accession>A0A1G6QTG1</accession>
<gene>
    <name evidence="1" type="ORF">SAMN05216270_10166</name>
</gene>
<dbReference type="AlphaFoldDB" id="A0A1G6QTG1"/>
<protein>
    <recommendedName>
        <fullName evidence="3">Glycosyl hydrolase catalytic core</fullName>
    </recommendedName>
</protein>
<dbReference type="Proteomes" id="UP000198949">
    <property type="component" value="Unassembled WGS sequence"/>
</dbReference>
<evidence type="ECO:0000313" key="2">
    <source>
        <dbReference type="Proteomes" id="UP000198949"/>
    </source>
</evidence>
<dbReference type="SUPFAM" id="SSF51445">
    <property type="entry name" value="(Trans)glycosidases"/>
    <property type="match status" value="1"/>
</dbReference>
<dbReference type="EMBL" id="FNAD01000001">
    <property type="protein sequence ID" value="SDC94946.1"/>
    <property type="molecule type" value="Genomic_DNA"/>
</dbReference>
<keyword evidence="2" id="KW-1185">Reference proteome</keyword>
<evidence type="ECO:0008006" key="3">
    <source>
        <dbReference type="Google" id="ProtNLM"/>
    </source>
</evidence>
<dbReference type="InterPro" id="IPR006311">
    <property type="entry name" value="TAT_signal"/>
</dbReference>
<dbReference type="STRING" id="58114.SAMN05216270_10166"/>
<dbReference type="OrthoDB" id="5078252at2"/>
<sequence>MTSDHSTHEMTRRGLLGATFAAGVFLAAEASPIEAWAAEGDVQISASGVSVLASVGGRVAIRDGQGTVRSAGSKFQVKDSAAGVQISTGGTPTLTSLADGTPAIRMDYTMPAAAGAVTVYGLFTVSTNHVHLEWHVTGPSTLVADGFMFSRAIQNPTEADEYVAVTEWVRDAGGGIPYEAKVGVAHASTWGELHGLLLLQRSKQDWTNATWVHSPGVPQADGSLISRAEFFFTTERPSAAVSIGTSRELGVEVWTDQPFNLWEAAGATATVKVQVANGTQSARDVDLSWWVRDFNGKRLVNATATGTVPAASTWEHSFTVGAPAAGVALVEVVAASGEDEAFARTNLGVLGPYSYQAGAESMFGIANYPWLQVPSADAVLDLWQKAGANRVRISYEGGPGLPPSEFDARGMMHNIELQPSLDVTDAEAAQWAATYTDKAIAAGADYFEVGNELNRPFNTGDAAQAYIDKVMRPVRDYLDASGKDVKLLNNGLAGMDEPWVENFIAGGGWDMIDAFAYHPGRGNFTPDYIPSGEDWDAGTNGIYWNFLGGLRKLQALMDQHGHKDIWLTEAYACTRPNGWWNDTYRQAAENIFLTLAIAKAEGIKGVLWYQFHDSVLGMPQVADPENVEYHFGLMNRDVSPKPSLLAYANAARTLDEATPLGWLQFANPKTKGLLFDTPAGEAAVLWNRADGYLLNADHDPGGRHFPAPEVWVDHWPTKTTLNVKSAGSTLTQVDCIGQRKTVRASGRRAAVVLDGAPRLFIGTNLSASLAA</sequence>
<proteinExistence type="predicted"/>
<dbReference type="InterPro" id="IPR017853">
    <property type="entry name" value="GH"/>
</dbReference>
<name>A0A1G6QTG1_9ACTN</name>
<dbReference type="Gene3D" id="3.20.20.80">
    <property type="entry name" value="Glycosidases"/>
    <property type="match status" value="1"/>
</dbReference>
<dbReference type="PROSITE" id="PS51318">
    <property type="entry name" value="TAT"/>
    <property type="match status" value="1"/>
</dbReference>
<reference evidence="2" key="1">
    <citation type="submission" date="2016-10" db="EMBL/GenBank/DDBJ databases">
        <authorList>
            <person name="Varghese N."/>
            <person name="Submissions S."/>
        </authorList>
    </citation>
    <scope>NUCLEOTIDE SEQUENCE [LARGE SCALE GENOMIC DNA]</scope>
    <source>
        <strain evidence="2">CGMCC 4.3516</strain>
    </source>
</reference>
<evidence type="ECO:0000313" key="1">
    <source>
        <dbReference type="EMBL" id="SDC94946.1"/>
    </source>
</evidence>
<organism evidence="1 2">
    <name type="scientific">Glycomyces harbinensis</name>
    <dbReference type="NCBI Taxonomy" id="58114"/>
    <lineage>
        <taxon>Bacteria</taxon>
        <taxon>Bacillati</taxon>
        <taxon>Actinomycetota</taxon>
        <taxon>Actinomycetes</taxon>
        <taxon>Glycomycetales</taxon>
        <taxon>Glycomycetaceae</taxon>
        <taxon>Glycomyces</taxon>
    </lineage>
</organism>